<evidence type="ECO:0000313" key="2">
    <source>
        <dbReference type="EMBL" id="UMM24987.1"/>
    </source>
</evidence>
<evidence type="ECO:0000256" key="1">
    <source>
        <dbReference type="SAM" id="MobiDB-lite"/>
    </source>
</evidence>
<sequence length="36" mass="4054">MTPRPPSPPSSQFSPDSSKTRRFKPSSDNTSTKFRL</sequence>
<accession>A0AAE9EQE5</accession>
<organism evidence="2 3">
    <name type="scientific">Caenorhabditis briggsae</name>
    <dbReference type="NCBI Taxonomy" id="6238"/>
    <lineage>
        <taxon>Eukaryota</taxon>
        <taxon>Metazoa</taxon>
        <taxon>Ecdysozoa</taxon>
        <taxon>Nematoda</taxon>
        <taxon>Chromadorea</taxon>
        <taxon>Rhabditida</taxon>
        <taxon>Rhabditina</taxon>
        <taxon>Rhabditomorpha</taxon>
        <taxon>Rhabditoidea</taxon>
        <taxon>Rhabditidae</taxon>
        <taxon>Peloderinae</taxon>
        <taxon>Caenorhabditis</taxon>
    </lineage>
</organism>
<keyword evidence="3" id="KW-1185">Reference proteome</keyword>
<dbReference type="EMBL" id="CP092622">
    <property type="protein sequence ID" value="UMM24987.1"/>
    <property type="molecule type" value="Genomic_DNA"/>
</dbReference>
<evidence type="ECO:0000313" key="3">
    <source>
        <dbReference type="Proteomes" id="UP000829354"/>
    </source>
</evidence>
<feature type="region of interest" description="Disordered" evidence="1">
    <location>
        <begin position="1"/>
        <end position="36"/>
    </location>
</feature>
<reference evidence="2 3" key="1">
    <citation type="submission" date="2022-04" db="EMBL/GenBank/DDBJ databases">
        <title>Chromosome-level reference genomes for two strains of Caenorhabditis briggsae: an improved platform for comparative genomics.</title>
        <authorList>
            <person name="Stevens L."/>
            <person name="Andersen E."/>
        </authorList>
    </citation>
    <scope>NUCLEOTIDE SEQUENCE [LARGE SCALE GENOMIC DNA]</scope>
    <source>
        <strain evidence="2">VX34</strain>
        <tissue evidence="2">Whole-organism</tissue>
    </source>
</reference>
<gene>
    <name evidence="2" type="ORF">L5515_004971</name>
</gene>
<dbReference type="Proteomes" id="UP000829354">
    <property type="component" value="Chromosome III"/>
</dbReference>
<protein>
    <submittedName>
        <fullName evidence="2">Uncharacterized protein</fullName>
    </submittedName>
</protein>
<proteinExistence type="predicted"/>
<name>A0AAE9EQE5_CAEBR</name>
<dbReference type="AlphaFoldDB" id="A0AAE9EQE5"/>
<feature type="compositionally biased region" description="Polar residues" evidence="1">
    <location>
        <begin position="26"/>
        <end position="36"/>
    </location>
</feature>